<organism evidence="1 2">
    <name type="scientific">Meridianimarinicoccus aquatilis</name>
    <dbReference type="NCBI Taxonomy" id="2552766"/>
    <lineage>
        <taxon>Bacteria</taxon>
        <taxon>Pseudomonadati</taxon>
        <taxon>Pseudomonadota</taxon>
        <taxon>Alphaproteobacteria</taxon>
        <taxon>Rhodobacterales</taxon>
        <taxon>Paracoccaceae</taxon>
        <taxon>Meridianimarinicoccus</taxon>
    </lineage>
</organism>
<comment type="caution">
    <text evidence="1">The sequence shown here is derived from an EMBL/GenBank/DDBJ whole genome shotgun (WGS) entry which is preliminary data.</text>
</comment>
<accession>A0A4R6B0Y8</accession>
<reference evidence="1 2" key="1">
    <citation type="submission" date="2019-03" db="EMBL/GenBank/DDBJ databases">
        <title>Rhodobacteraceae bacterium SM1902, a new member of the family Rhodobacteraceae isolated from Yantai.</title>
        <authorList>
            <person name="Sun Y."/>
        </authorList>
    </citation>
    <scope>NUCLEOTIDE SEQUENCE [LARGE SCALE GENOMIC DNA]</scope>
    <source>
        <strain evidence="1 2">SM1902</strain>
    </source>
</reference>
<dbReference type="EMBL" id="SMZO01000016">
    <property type="protein sequence ID" value="TDL88133.1"/>
    <property type="molecule type" value="Genomic_DNA"/>
</dbReference>
<name>A0A4R6B0Y8_9RHOB</name>
<gene>
    <name evidence="1" type="ORF">E2L05_08795</name>
</gene>
<keyword evidence="2" id="KW-1185">Reference proteome</keyword>
<dbReference type="RefSeq" id="WP_133342547.1">
    <property type="nucleotide sequence ID" value="NZ_SMZO01000016.1"/>
</dbReference>
<proteinExistence type="predicted"/>
<dbReference type="AlphaFoldDB" id="A0A4R6B0Y8"/>
<evidence type="ECO:0000313" key="2">
    <source>
        <dbReference type="Proteomes" id="UP000294562"/>
    </source>
</evidence>
<evidence type="ECO:0000313" key="1">
    <source>
        <dbReference type="EMBL" id="TDL88133.1"/>
    </source>
</evidence>
<sequence>MNNLEFEIVDAPIKEAPFDPALKWTPGLVDYDHHPAYKSLIGTSSLNYGQRRWCNSGEA</sequence>
<protein>
    <submittedName>
        <fullName evidence="1">Uncharacterized protein</fullName>
    </submittedName>
</protein>
<dbReference type="Proteomes" id="UP000294562">
    <property type="component" value="Unassembled WGS sequence"/>
</dbReference>